<feature type="compositionally biased region" description="Low complexity" evidence="1">
    <location>
        <begin position="919"/>
        <end position="951"/>
    </location>
</feature>
<feature type="region of interest" description="Disordered" evidence="1">
    <location>
        <begin position="258"/>
        <end position="346"/>
    </location>
</feature>
<evidence type="ECO:0000256" key="1">
    <source>
        <dbReference type="SAM" id="MobiDB-lite"/>
    </source>
</evidence>
<feature type="compositionally biased region" description="Polar residues" evidence="1">
    <location>
        <begin position="1479"/>
        <end position="1493"/>
    </location>
</feature>
<feature type="region of interest" description="Disordered" evidence="1">
    <location>
        <begin position="579"/>
        <end position="694"/>
    </location>
</feature>
<feature type="compositionally biased region" description="Low complexity" evidence="1">
    <location>
        <begin position="1095"/>
        <end position="1107"/>
    </location>
</feature>
<feature type="region of interest" description="Disordered" evidence="1">
    <location>
        <begin position="784"/>
        <end position="803"/>
    </location>
</feature>
<gene>
    <name evidence="2" type="ORF">ABL78_7106</name>
</gene>
<feature type="compositionally biased region" description="Low complexity" evidence="1">
    <location>
        <begin position="1622"/>
        <end position="1640"/>
    </location>
</feature>
<feature type="compositionally biased region" description="Polar residues" evidence="1">
    <location>
        <begin position="386"/>
        <end position="395"/>
    </location>
</feature>
<feature type="compositionally biased region" description="Polar residues" evidence="1">
    <location>
        <begin position="1552"/>
        <end position="1582"/>
    </location>
</feature>
<feature type="compositionally biased region" description="Basic and acidic residues" evidence="1">
    <location>
        <begin position="1755"/>
        <end position="1764"/>
    </location>
</feature>
<feature type="region of interest" description="Disordered" evidence="1">
    <location>
        <begin position="1"/>
        <end position="213"/>
    </location>
</feature>
<feature type="compositionally biased region" description="Polar residues" evidence="1">
    <location>
        <begin position="628"/>
        <end position="663"/>
    </location>
</feature>
<proteinExistence type="predicted"/>
<feature type="compositionally biased region" description="Low complexity" evidence="1">
    <location>
        <begin position="53"/>
        <end position="102"/>
    </location>
</feature>
<feature type="region of interest" description="Disordered" evidence="1">
    <location>
        <begin position="469"/>
        <end position="510"/>
    </location>
</feature>
<feature type="compositionally biased region" description="Polar residues" evidence="1">
    <location>
        <begin position="748"/>
        <end position="764"/>
    </location>
</feature>
<organism evidence="2 3">
    <name type="scientific">Leptomonas seymouri</name>
    <dbReference type="NCBI Taxonomy" id="5684"/>
    <lineage>
        <taxon>Eukaryota</taxon>
        <taxon>Discoba</taxon>
        <taxon>Euglenozoa</taxon>
        <taxon>Kinetoplastea</taxon>
        <taxon>Metakinetoplastina</taxon>
        <taxon>Trypanosomatida</taxon>
        <taxon>Trypanosomatidae</taxon>
        <taxon>Leishmaniinae</taxon>
        <taxon>Leptomonas</taxon>
    </lineage>
</organism>
<dbReference type="Proteomes" id="UP000038009">
    <property type="component" value="Unassembled WGS sequence"/>
</dbReference>
<feature type="region of interest" description="Disordered" evidence="1">
    <location>
        <begin position="737"/>
        <end position="773"/>
    </location>
</feature>
<feature type="compositionally biased region" description="Basic residues" evidence="1">
    <location>
        <begin position="591"/>
        <end position="600"/>
    </location>
</feature>
<dbReference type="VEuPathDB" id="TriTrypDB:Lsey_0317_0060"/>
<feature type="compositionally biased region" description="Basic residues" evidence="1">
    <location>
        <begin position="1186"/>
        <end position="1199"/>
    </location>
</feature>
<feature type="region of interest" description="Disordered" evidence="1">
    <location>
        <begin position="1387"/>
        <end position="1418"/>
    </location>
</feature>
<sequence>MKLPKLVLKKHVHQVPKVSPSPRSSKRSTAAASEPPVARRSAGRKSHSAPSNDSDSQEGYSSGSSGGSTLLSCSSAASSFSRRSHTSSWQSSMQSSDASTPSAARALSSKRQLKQAPMRATQYSAYARKMRGTTRRTSKLARTNSSVNFDDADEFFDKSDSTVGTGSGSSLTSANIGGCIKRGSDDERDDEDADYPEAGRQPYRSTIPTGRRMTQTELGQRKLMQEMEANLIATQQGKLPHQADSGAGVRKTVGVAAAASEKLSPRNARTSGGTDKGAAAKTSSRCRSSLEPVVPISGTHKDKGHGAPELTATSTTAPALRDRNSRNWQRKSGSRGKASPMSTSEKKLSGLFAWKHKFLRSSRKSSEGSTSTSRGTTSPSSTSNSKMPLTTSTLTLLKRGRNTGERRSSAGSAHNGADTARVGGSLSSSEVSRSQALAAVGAKSASSATGVSAATTVSFNASMPVVKGNVHRLDNNQMSKSSASRHKASKTAHSKSTSAAGAAPHALGSSHSLVSSSGYRSFMDLFASTDFGFGKYNGDAVETRSNASRRSHRHAAAPTASSAASSRSIYEMLFRNDSGHSCAQHSTSTDKKHKARHARPAKAGTGSSHNKKNRGPARQASHGLLVRSSESPASDESGVETSLYCSDGRLSTGSSTDNGNRSDGWSRGNCSRRKPHRSLPGSGRKSGTAGAQAAAAANDDGCQILTPADGLGHYFGSLFNGEVISIPAAPALTALHSGPSATPPELSCLSTPGSGPLSVQQGSSNEEDRRSSVLRVRSVCAASPLSTTQPPLPHQQRSVPSPIPIPLSHPYPCTTVVVASAGSGAAAAGSAGDDTKTRANMLRPARHRQHQSSLGQTPLSVQEANPNTDASASVAAAAATASAPLAAAGVSNSNNPAAHAAGGTVAGNQHKAANGRSTANSNSSPSPACDEFATPSSSTPAASAAVSSVPPLTGSNQSDLEGVSFPLVSLENDSASQRQATSCDHQLRHTHHHRSDVGNAATEEDVSSRQSTHRNTSLLSVTDGFRLRRHASGGSISGNSRHHPNRECSEDPQKDSKNGGGSRSSNGRRGGSPAAAVEGSHEQYHSPITPKHAHSSSTSLQPMLSSTESKNYRGGNIIDGSGSTAGNSFSASIAPLQGSGGMRPTRADSRDFQLWQNREGSTSAAGLARQSSHESFRRHRSESGGRKSRSHHRRAHRHSSALNSRCDGSFSFSSESFLDGKARGQLAKAAAASNAASNSVEHRRVVSAQSFNNNPNSSSGGGGDVNKDSASTKRHQSRDHRSTSPGGSQHYHHRSNKKGASSSGTVAPHQRRHHKEGDRDERSSRRHHHHHHHSTVNCSAEVETFESLGSPRRRRNRGDQHGSMQMPSSASVSLVIGLDEVLPHKPMLPRNASLSTASSAAASSRHSSASSSEHLDESVGRNSVRCLCKMAAKARDVSNSSSCELDALGSTWVGNSNRNSHHHSSSKHDSSYHAHSKVMPQTSAERNANSMAPTGSGLPLARAQHNNSSVLSTASTLHFPCVTQSNGSGFTSNTNSGTHAMKLPSFKPSMMAESSSSNDVSTDRTANSGGSRQQQHPQQYNGSDGGPVHLQRMPLAVSREGSSNYFKGSRNFALQPTRPLQGSSGNGRSSRNTATCNNNNDGGGGGGEKDGSSSSSAGDRVLSSAECWKGAGERAHVGSSSNSGGGATLLLAQRQHSSSGTNSVESTEVPTTTFVGEGGVRQSITSALLVQSRDSSTKRRRPAAESFTPWSVDMSRFDKLREQHSTSTAAAE</sequence>
<feature type="compositionally biased region" description="Polar residues" evidence="1">
    <location>
        <begin position="1008"/>
        <end position="1020"/>
    </location>
</feature>
<accession>A0A0N0P390</accession>
<feature type="compositionally biased region" description="Low complexity" evidence="1">
    <location>
        <begin position="1652"/>
        <end position="1662"/>
    </location>
</feature>
<feature type="compositionally biased region" description="Low complexity" evidence="1">
    <location>
        <begin position="494"/>
        <end position="510"/>
    </location>
</feature>
<comment type="caution">
    <text evidence="2">The sequence shown here is derived from an EMBL/GenBank/DDBJ whole genome shotgun (WGS) entry which is preliminary data.</text>
</comment>
<feature type="compositionally biased region" description="Basic and acidic residues" evidence="1">
    <location>
        <begin position="1171"/>
        <end position="1185"/>
    </location>
</feature>
<protein>
    <submittedName>
        <fullName evidence="2">Uncharacterized protein</fullName>
    </submittedName>
</protein>
<feature type="compositionally biased region" description="Polar residues" evidence="1">
    <location>
        <begin position="851"/>
        <end position="868"/>
    </location>
</feature>
<feature type="compositionally biased region" description="Polar residues" evidence="1">
    <location>
        <begin position="972"/>
        <end position="984"/>
    </location>
</feature>
<feature type="region of interest" description="Disordered" evidence="1">
    <location>
        <begin position="844"/>
        <end position="868"/>
    </location>
</feature>
<feature type="compositionally biased region" description="Basic and acidic residues" evidence="1">
    <location>
        <begin position="1045"/>
        <end position="1057"/>
    </location>
</feature>
<evidence type="ECO:0000313" key="2">
    <source>
        <dbReference type="EMBL" id="KPI83856.1"/>
    </source>
</evidence>
<feature type="compositionally biased region" description="Polar residues" evidence="1">
    <location>
        <begin position="1600"/>
        <end position="1621"/>
    </location>
</feature>
<feature type="region of interest" description="Disordered" evidence="1">
    <location>
        <begin position="1456"/>
        <end position="1504"/>
    </location>
</feature>
<feature type="compositionally biased region" description="Polar residues" evidence="1">
    <location>
        <begin position="1121"/>
        <end position="1131"/>
    </location>
</feature>
<feature type="compositionally biased region" description="Low complexity" evidence="1">
    <location>
        <begin position="1392"/>
        <end position="1412"/>
    </location>
</feature>
<name>A0A0N0P390_LEPSE</name>
<feature type="region of interest" description="Disordered" evidence="1">
    <location>
        <begin position="544"/>
        <end position="566"/>
    </location>
</feature>
<feature type="compositionally biased region" description="Basic residues" evidence="1">
    <location>
        <begin position="1324"/>
        <end position="1334"/>
    </location>
</feature>
<feature type="compositionally biased region" description="Low complexity" evidence="1">
    <location>
        <begin position="161"/>
        <end position="173"/>
    </location>
</feature>
<dbReference type="OMA" id="QPYPRQE"/>
<feature type="compositionally biased region" description="Polar residues" evidence="1">
    <location>
        <begin position="203"/>
        <end position="213"/>
    </location>
</feature>
<feature type="compositionally biased region" description="Basic residues" evidence="1">
    <location>
        <begin position="128"/>
        <end position="139"/>
    </location>
</feature>
<reference evidence="2 3" key="1">
    <citation type="journal article" date="2015" name="PLoS Pathog.">
        <title>Leptomonas seymouri: Adaptations to the Dixenous Life Cycle Analyzed by Genome Sequencing, Transcriptome Profiling and Co-infection with Leishmania donovani.</title>
        <authorList>
            <person name="Kraeva N."/>
            <person name="Butenko A."/>
            <person name="Hlavacova J."/>
            <person name="Kostygov A."/>
            <person name="Myskova J."/>
            <person name="Grybchuk D."/>
            <person name="Lestinova T."/>
            <person name="Votypka J."/>
            <person name="Volf P."/>
            <person name="Opperdoes F."/>
            <person name="Flegontov P."/>
            <person name="Lukes J."/>
            <person name="Yurchenko V."/>
        </authorList>
    </citation>
    <scope>NUCLEOTIDE SEQUENCE [LARGE SCALE GENOMIC DNA]</scope>
    <source>
        <strain evidence="2 3">ATCC 30220</strain>
    </source>
</reference>
<feature type="region of interest" description="Disordered" evidence="1">
    <location>
        <begin position="1249"/>
        <end position="1370"/>
    </location>
</feature>
<feature type="compositionally biased region" description="Low complexity" evidence="1">
    <location>
        <begin position="556"/>
        <end position="566"/>
    </location>
</feature>
<feature type="compositionally biased region" description="Low complexity" evidence="1">
    <location>
        <begin position="367"/>
        <end position="385"/>
    </location>
</feature>
<feature type="compositionally biased region" description="Basic residues" evidence="1">
    <location>
        <begin position="483"/>
        <end position="493"/>
    </location>
</feature>
<feature type="region of interest" description="Disordered" evidence="1">
    <location>
        <begin position="899"/>
        <end position="960"/>
    </location>
</feature>
<keyword evidence="3" id="KW-1185">Reference proteome</keyword>
<feature type="compositionally biased region" description="Polar residues" evidence="1">
    <location>
        <begin position="784"/>
        <end position="799"/>
    </location>
</feature>
<feature type="region of interest" description="Disordered" evidence="1">
    <location>
        <begin position="1549"/>
        <end position="1662"/>
    </location>
</feature>
<dbReference type="EMBL" id="LJSK01000317">
    <property type="protein sequence ID" value="KPI83856.1"/>
    <property type="molecule type" value="Genomic_DNA"/>
</dbReference>
<feature type="compositionally biased region" description="Acidic residues" evidence="1">
    <location>
        <begin position="186"/>
        <end position="195"/>
    </location>
</feature>
<feature type="region of interest" description="Disordered" evidence="1">
    <location>
        <begin position="360"/>
        <end position="427"/>
    </location>
</feature>
<feature type="region of interest" description="Disordered" evidence="1">
    <location>
        <begin position="1730"/>
        <end position="1772"/>
    </location>
</feature>
<evidence type="ECO:0000313" key="3">
    <source>
        <dbReference type="Proteomes" id="UP000038009"/>
    </source>
</evidence>
<feature type="region of interest" description="Disordered" evidence="1">
    <location>
        <begin position="972"/>
        <end position="1147"/>
    </location>
</feature>
<feature type="region of interest" description="Disordered" evidence="1">
    <location>
        <begin position="1159"/>
        <end position="1206"/>
    </location>
</feature>
<dbReference type="OrthoDB" id="267738at2759"/>